<dbReference type="EMBL" id="QBIY01011089">
    <property type="protein sequence ID" value="RXN35682.1"/>
    <property type="molecule type" value="Genomic_DNA"/>
</dbReference>
<feature type="region of interest" description="Disordered" evidence="1">
    <location>
        <begin position="67"/>
        <end position="112"/>
    </location>
</feature>
<name>A0A498NU67_LABRO</name>
<reference evidence="2 3" key="1">
    <citation type="submission" date="2018-03" db="EMBL/GenBank/DDBJ databases">
        <title>Draft genome sequence of Rohu Carp (Labeo rohita).</title>
        <authorList>
            <person name="Das P."/>
            <person name="Kushwaha B."/>
            <person name="Joshi C.G."/>
            <person name="Kumar D."/>
            <person name="Nagpure N.S."/>
            <person name="Sahoo L."/>
            <person name="Das S.P."/>
            <person name="Bit A."/>
            <person name="Patnaik S."/>
            <person name="Meher P.K."/>
            <person name="Jayasankar P."/>
            <person name="Koringa P.G."/>
            <person name="Patel N.V."/>
            <person name="Hinsu A.T."/>
            <person name="Kumar R."/>
            <person name="Pandey M."/>
            <person name="Agarwal S."/>
            <person name="Srivastava S."/>
            <person name="Singh M."/>
            <person name="Iquebal M.A."/>
            <person name="Jaiswal S."/>
            <person name="Angadi U.B."/>
            <person name="Kumar N."/>
            <person name="Raza M."/>
            <person name="Shah T.M."/>
            <person name="Rai A."/>
            <person name="Jena J.K."/>
        </authorList>
    </citation>
    <scope>NUCLEOTIDE SEQUENCE [LARGE SCALE GENOMIC DNA]</scope>
    <source>
        <strain evidence="2">DASCIFA01</strain>
        <tissue evidence="2">Testis</tissue>
    </source>
</reference>
<keyword evidence="3" id="KW-1185">Reference proteome</keyword>
<proteinExistence type="predicted"/>
<sequence length="490" mass="54914">MPETLAEFHNTICQAFGIETDFRIQFMDPDFNNEFMNVTSVHDIKDRSTIKLVYMATLTLTPLNDVGLSPSSVMQNAPSTSGSSGAPVSNQTSPISSQASLPTTDSDDTIILPHSDNELRSRAWPREFPIPHFPYNVEVQLQRGNDSFRETGTQLKITPGLKSDILEKLAEEIFQYTAYPQNYQIDEVAEALIKKFPCLKEPSATGYYGWMISLKYKMANYRTKMRTIGFPEVTVNALKNKRSDDCLPAKNVKKPKKAEVNFCPSHPAGETDESLENVRLEMLNDVRQRNGASCVKKKMSKTFSYRRKEVVQENPAAGEFKARWPALFHIDEINAEFQRITTVPLETTFMAQLDSLLPQLTSIFNKKGGVSGQKLAKHLAILQEDIEGDDIQRDLQNSTMGVYVINKEGGEIGAHDDIGIYVEGEIILDNIGSVAQACAMMLGVIYVLNMAYPKELKYSYEFIQKVLLKMDGERLSPKVLGLKNKIIAGL</sequence>
<accession>A0A498NU67</accession>
<protein>
    <submittedName>
        <fullName evidence="2">Sterile alpha motif domain-containing 3</fullName>
    </submittedName>
</protein>
<evidence type="ECO:0000313" key="2">
    <source>
        <dbReference type="EMBL" id="RXN35682.1"/>
    </source>
</evidence>
<evidence type="ECO:0000313" key="3">
    <source>
        <dbReference type="Proteomes" id="UP000290572"/>
    </source>
</evidence>
<feature type="compositionally biased region" description="Polar residues" evidence="1">
    <location>
        <begin position="69"/>
        <end position="104"/>
    </location>
</feature>
<comment type="caution">
    <text evidence="2">The sequence shown here is derived from an EMBL/GenBank/DDBJ whole genome shotgun (WGS) entry which is preliminary data.</text>
</comment>
<organism evidence="2 3">
    <name type="scientific">Labeo rohita</name>
    <name type="common">Indian major carp</name>
    <name type="synonym">Cyprinus rohita</name>
    <dbReference type="NCBI Taxonomy" id="84645"/>
    <lineage>
        <taxon>Eukaryota</taxon>
        <taxon>Metazoa</taxon>
        <taxon>Chordata</taxon>
        <taxon>Craniata</taxon>
        <taxon>Vertebrata</taxon>
        <taxon>Euteleostomi</taxon>
        <taxon>Actinopterygii</taxon>
        <taxon>Neopterygii</taxon>
        <taxon>Teleostei</taxon>
        <taxon>Ostariophysi</taxon>
        <taxon>Cypriniformes</taxon>
        <taxon>Cyprinidae</taxon>
        <taxon>Labeoninae</taxon>
        <taxon>Labeonini</taxon>
        <taxon>Labeo</taxon>
    </lineage>
</organism>
<dbReference type="AlphaFoldDB" id="A0A498NU67"/>
<evidence type="ECO:0000256" key="1">
    <source>
        <dbReference type="SAM" id="MobiDB-lite"/>
    </source>
</evidence>
<dbReference type="PANTHER" id="PTHR31025">
    <property type="entry name" value="SI:CH211-196P9.1-RELATED"/>
    <property type="match status" value="1"/>
</dbReference>
<dbReference type="Proteomes" id="UP000290572">
    <property type="component" value="Unassembled WGS sequence"/>
</dbReference>
<gene>
    <name evidence="2" type="ORF">ROHU_003620</name>
</gene>
<dbReference type="PANTHER" id="PTHR31025:SF27">
    <property type="entry name" value="SI:CH211-193K19.2-RELATED"/>
    <property type="match status" value="1"/>
</dbReference>